<reference evidence="2 3" key="1">
    <citation type="submission" date="2019-09" db="EMBL/GenBank/DDBJ databases">
        <authorList>
            <person name="Chandra G."/>
            <person name="Truman W A."/>
        </authorList>
    </citation>
    <scope>NUCLEOTIDE SEQUENCE [LARGE SCALE GENOMIC DNA]</scope>
    <source>
        <strain evidence="2">PS645</strain>
    </source>
</reference>
<sequence length="193" mass="20982">MMCRIGSAPSNMAVASTPTTSASHRAWRTIGPISLWVPAPKRWATFGVVASSVPVINRNTGTQIELPRATAARSRGPTRPAITASTKPIAVVASCATMIGSARPSRFFSSRRTRAGRVRGAASERSVTEFKGRASRKIYAQRRRILRLDASVRKRPVLAICNHLRTCLDPCGEGTCPRRAAKQSPPMRATRFQ</sequence>
<evidence type="ECO:0000313" key="3">
    <source>
        <dbReference type="Proteomes" id="UP000325607"/>
    </source>
</evidence>
<dbReference type="EMBL" id="CABVGX010000101">
    <property type="protein sequence ID" value="VVN40619.1"/>
    <property type="molecule type" value="Genomic_DNA"/>
</dbReference>
<dbReference type="EMBL" id="CABVGX010000039">
    <property type="protein sequence ID" value="VVN18147.1"/>
    <property type="molecule type" value="Genomic_DNA"/>
</dbReference>
<accession>A0A5E6XJG0</accession>
<evidence type="ECO:0000313" key="2">
    <source>
        <dbReference type="EMBL" id="VVN40619.1"/>
    </source>
</evidence>
<gene>
    <name evidence="1" type="ORF">PS645_04160</name>
    <name evidence="2" type="ORF">PS645_05383</name>
</gene>
<organism evidence="2 3">
    <name type="scientific">Pseudomonas fluorescens</name>
    <dbReference type="NCBI Taxonomy" id="294"/>
    <lineage>
        <taxon>Bacteria</taxon>
        <taxon>Pseudomonadati</taxon>
        <taxon>Pseudomonadota</taxon>
        <taxon>Gammaproteobacteria</taxon>
        <taxon>Pseudomonadales</taxon>
        <taxon>Pseudomonadaceae</taxon>
        <taxon>Pseudomonas</taxon>
    </lineage>
</organism>
<dbReference type="Proteomes" id="UP000325607">
    <property type="component" value="Unassembled WGS sequence"/>
</dbReference>
<dbReference type="AlphaFoldDB" id="A0A5E6XJG0"/>
<name>A0A5E6XJG0_PSEFL</name>
<proteinExistence type="predicted"/>
<evidence type="ECO:0000313" key="1">
    <source>
        <dbReference type="EMBL" id="VVN18147.1"/>
    </source>
</evidence>
<protein>
    <submittedName>
        <fullName evidence="2">Uncharacterized protein</fullName>
    </submittedName>
</protein>